<dbReference type="GO" id="GO:0032259">
    <property type="term" value="P:methylation"/>
    <property type="evidence" value="ECO:0007669"/>
    <property type="project" value="UniProtKB-KW"/>
</dbReference>
<evidence type="ECO:0000256" key="8">
    <source>
        <dbReference type="ARBA" id="ARBA00049348"/>
    </source>
</evidence>
<evidence type="ECO:0000256" key="1">
    <source>
        <dbReference type="ARBA" id="ARBA00001286"/>
    </source>
</evidence>
<comment type="miscellaneous">
    <text evidence="9">This enzyme catalyzes only one turnover and therefore is not strictly catalytic. According to one definition, an enzyme is a biocatalyst that acts repeatedly and over many reaction cycles.</text>
</comment>
<name>A0A809QW94_9PROT</name>
<evidence type="ECO:0000256" key="3">
    <source>
        <dbReference type="ARBA" id="ARBA00022490"/>
    </source>
</evidence>
<keyword evidence="5 9" id="KW-0808">Transferase</keyword>
<dbReference type="Gene3D" id="1.10.10.10">
    <property type="entry name" value="Winged helix-like DNA-binding domain superfamily/Winged helix DNA-binding domain"/>
    <property type="match status" value="1"/>
</dbReference>
<dbReference type="InterPro" id="IPR023546">
    <property type="entry name" value="MGMT"/>
</dbReference>
<dbReference type="SUPFAM" id="SSF53155">
    <property type="entry name" value="Methylated DNA-protein cysteine methyltransferase domain"/>
    <property type="match status" value="1"/>
</dbReference>
<dbReference type="NCBIfam" id="TIGR00589">
    <property type="entry name" value="ogt"/>
    <property type="match status" value="1"/>
</dbReference>
<dbReference type="InterPro" id="IPR036217">
    <property type="entry name" value="MethylDNA_cys_MeTrfase_DNAb"/>
</dbReference>
<keyword evidence="4 9" id="KW-0489">Methyltransferase</keyword>
<dbReference type="Pfam" id="PF01035">
    <property type="entry name" value="DNA_binding_1"/>
    <property type="match status" value="1"/>
</dbReference>
<dbReference type="PROSITE" id="PS00374">
    <property type="entry name" value="MGMT"/>
    <property type="match status" value="1"/>
</dbReference>
<keyword evidence="6 9" id="KW-0227">DNA damage</keyword>
<dbReference type="GO" id="GO:0006307">
    <property type="term" value="P:DNA alkylation repair"/>
    <property type="evidence" value="ECO:0007669"/>
    <property type="project" value="UniProtKB-UniRule"/>
</dbReference>
<evidence type="ECO:0000313" key="12">
    <source>
        <dbReference type="Proteomes" id="UP000662914"/>
    </source>
</evidence>
<accession>A0A809QW94</accession>
<dbReference type="InterPro" id="IPR036388">
    <property type="entry name" value="WH-like_DNA-bd_sf"/>
</dbReference>
<evidence type="ECO:0000256" key="6">
    <source>
        <dbReference type="ARBA" id="ARBA00022763"/>
    </source>
</evidence>
<comment type="catalytic activity">
    <reaction evidence="8 9">
        <text>a 6-O-methyl-2'-deoxyguanosine in DNA + L-cysteinyl-[protein] = S-methyl-L-cysteinyl-[protein] + a 2'-deoxyguanosine in DNA</text>
        <dbReference type="Rhea" id="RHEA:24000"/>
        <dbReference type="Rhea" id="RHEA-COMP:10131"/>
        <dbReference type="Rhea" id="RHEA-COMP:10132"/>
        <dbReference type="Rhea" id="RHEA-COMP:11367"/>
        <dbReference type="Rhea" id="RHEA-COMP:11368"/>
        <dbReference type="ChEBI" id="CHEBI:29950"/>
        <dbReference type="ChEBI" id="CHEBI:82612"/>
        <dbReference type="ChEBI" id="CHEBI:85445"/>
        <dbReference type="ChEBI" id="CHEBI:85448"/>
        <dbReference type="EC" id="2.1.1.63"/>
    </reaction>
</comment>
<evidence type="ECO:0000313" key="11">
    <source>
        <dbReference type="EMBL" id="BBO19679.1"/>
    </source>
</evidence>
<dbReference type="EC" id="2.1.1.63" evidence="9"/>
<keyword evidence="3 9" id="KW-0963">Cytoplasm</keyword>
<dbReference type="AlphaFoldDB" id="A0A809QW94"/>
<organism evidence="11 12">
    <name type="scientific">Candidatus Desulfobacillus denitrificans</name>
    <dbReference type="NCBI Taxonomy" id="2608985"/>
    <lineage>
        <taxon>Bacteria</taxon>
        <taxon>Pseudomonadati</taxon>
        <taxon>Pseudomonadota</taxon>
        <taxon>Betaproteobacteria</taxon>
        <taxon>Candidatus Desulfobacillus</taxon>
    </lineage>
</organism>
<dbReference type="GO" id="GO:0005737">
    <property type="term" value="C:cytoplasm"/>
    <property type="evidence" value="ECO:0007669"/>
    <property type="project" value="UniProtKB-SubCell"/>
</dbReference>
<evidence type="ECO:0000259" key="10">
    <source>
        <dbReference type="Pfam" id="PF01035"/>
    </source>
</evidence>
<protein>
    <recommendedName>
        <fullName evidence="9">Methylated-DNA--protein-cysteine methyltransferase</fullName>
        <ecNumber evidence="9">2.1.1.63</ecNumber>
    </recommendedName>
    <alternativeName>
        <fullName evidence="9">6-O-methylguanine-DNA methyltransferase</fullName>
        <shortName evidence="9">MGMT</shortName>
    </alternativeName>
    <alternativeName>
        <fullName evidence="9">O-6-methylguanine-DNA-alkyltransferase</fullName>
    </alternativeName>
</protein>
<evidence type="ECO:0000256" key="7">
    <source>
        <dbReference type="ARBA" id="ARBA00023204"/>
    </source>
</evidence>
<dbReference type="InterPro" id="IPR001497">
    <property type="entry name" value="MethylDNA_cys_MeTrfase_AS"/>
</dbReference>
<comment type="similarity">
    <text evidence="2 9">Belongs to the MGMT family.</text>
</comment>
<reference evidence="11" key="1">
    <citation type="journal article" name="DNA Res.">
        <title>The physiological potential of anammox bacteria as revealed by their core genome structure.</title>
        <authorList>
            <person name="Okubo T."/>
            <person name="Toyoda A."/>
            <person name="Fukuhara K."/>
            <person name="Uchiyama I."/>
            <person name="Harigaya Y."/>
            <person name="Kuroiwa M."/>
            <person name="Suzuki T."/>
            <person name="Murakami Y."/>
            <person name="Suwa Y."/>
            <person name="Takami H."/>
        </authorList>
    </citation>
    <scope>NUCLEOTIDE SEQUENCE</scope>
    <source>
        <strain evidence="11">317325-3</strain>
    </source>
</reference>
<dbReference type="HAMAP" id="MF_00772">
    <property type="entry name" value="OGT"/>
    <property type="match status" value="1"/>
</dbReference>
<comment type="subcellular location">
    <subcellularLocation>
        <location evidence="9">Cytoplasm</location>
    </subcellularLocation>
</comment>
<proteinExistence type="inferred from homology"/>
<dbReference type="CDD" id="cd06445">
    <property type="entry name" value="ATase"/>
    <property type="match status" value="1"/>
</dbReference>
<dbReference type="PANTHER" id="PTHR10815:SF13">
    <property type="entry name" value="METHYLATED-DNA--PROTEIN-CYSTEINE METHYLTRANSFERASE"/>
    <property type="match status" value="1"/>
</dbReference>
<keyword evidence="7 9" id="KW-0234">DNA repair</keyword>
<dbReference type="Gene3D" id="3.30.160.70">
    <property type="entry name" value="Methylated DNA-protein cysteine methyltransferase domain"/>
    <property type="match status" value="1"/>
</dbReference>
<evidence type="ECO:0000256" key="9">
    <source>
        <dbReference type="HAMAP-Rule" id="MF_00772"/>
    </source>
</evidence>
<dbReference type="InterPro" id="IPR036631">
    <property type="entry name" value="MGMT_N_sf"/>
</dbReference>
<dbReference type="EMBL" id="AP021857">
    <property type="protein sequence ID" value="BBO19679.1"/>
    <property type="molecule type" value="Genomic_DNA"/>
</dbReference>
<gene>
    <name evidence="11" type="ORF">DSYM_03780</name>
</gene>
<sequence length="157" mass="16516">MSAEFDAVLKTPFGALGVRCEGDAIAEISFLPPGSRAVGPKSALAQRACAQLAAYLADPRAGFDLPLAPAGTDFQRRVWRAIAAIPQGKTLTYGEIARRLKSAPRAVGQACGRNPYPVVVPCHRVVAANGGLGGFDSATGGYLIDTKRWLLTHEKAL</sequence>
<dbReference type="KEGG" id="ddz:DSYM_03780"/>
<evidence type="ECO:0000256" key="4">
    <source>
        <dbReference type="ARBA" id="ARBA00022603"/>
    </source>
</evidence>
<comment type="catalytic activity">
    <reaction evidence="1 9">
        <text>a 4-O-methyl-thymidine in DNA + L-cysteinyl-[protein] = a thymidine in DNA + S-methyl-L-cysteinyl-[protein]</text>
        <dbReference type="Rhea" id="RHEA:53428"/>
        <dbReference type="Rhea" id="RHEA-COMP:10131"/>
        <dbReference type="Rhea" id="RHEA-COMP:10132"/>
        <dbReference type="Rhea" id="RHEA-COMP:13555"/>
        <dbReference type="Rhea" id="RHEA-COMP:13556"/>
        <dbReference type="ChEBI" id="CHEBI:29950"/>
        <dbReference type="ChEBI" id="CHEBI:82612"/>
        <dbReference type="ChEBI" id="CHEBI:137386"/>
        <dbReference type="ChEBI" id="CHEBI:137387"/>
        <dbReference type="EC" id="2.1.1.63"/>
    </reaction>
</comment>
<feature type="domain" description="Methylated-DNA-[protein]-cysteine S-methyltransferase DNA binding" evidence="10">
    <location>
        <begin position="73"/>
        <end position="155"/>
    </location>
</feature>
<evidence type="ECO:0000256" key="2">
    <source>
        <dbReference type="ARBA" id="ARBA00008711"/>
    </source>
</evidence>
<dbReference type="FunFam" id="1.10.10.10:FF:000214">
    <property type="entry name" value="Methylated-DNA--protein-cysteine methyltransferase"/>
    <property type="match status" value="1"/>
</dbReference>
<dbReference type="InterPro" id="IPR014048">
    <property type="entry name" value="MethylDNA_cys_MeTrfase_DNA-bd"/>
</dbReference>
<evidence type="ECO:0000256" key="5">
    <source>
        <dbReference type="ARBA" id="ARBA00022679"/>
    </source>
</evidence>
<dbReference type="PANTHER" id="PTHR10815">
    <property type="entry name" value="METHYLATED-DNA--PROTEIN-CYSTEINE METHYLTRANSFERASE"/>
    <property type="match status" value="1"/>
</dbReference>
<comment type="function">
    <text evidence="9">Involved in the cellular defense against the biological effects of O6-methylguanine (O6-MeG) and O4-methylthymine (O4-MeT) in DNA. Repairs the methylated nucleobase in DNA by stoichiometrically transferring the methyl group to a cysteine residue in the enzyme. This is a suicide reaction: the enzyme is irreversibly inactivated.</text>
</comment>
<dbReference type="SUPFAM" id="SSF46767">
    <property type="entry name" value="Methylated DNA-protein cysteine methyltransferase, C-terminal domain"/>
    <property type="match status" value="1"/>
</dbReference>
<feature type="active site" description="Nucleophile; methyl group acceptor" evidence="9">
    <location>
        <position position="122"/>
    </location>
</feature>
<dbReference type="Proteomes" id="UP000662914">
    <property type="component" value="Chromosome"/>
</dbReference>
<dbReference type="GO" id="GO:0003908">
    <property type="term" value="F:methylated-DNA-[protein]-cysteine S-methyltransferase activity"/>
    <property type="evidence" value="ECO:0007669"/>
    <property type="project" value="UniProtKB-UniRule"/>
</dbReference>